<evidence type="ECO:0000256" key="1">
    <source>
        <dbReference type="ARBA" id="ARBA00009913"/>
    </source>
</evidence>
<dbReference type="PROSITE" id="PS51736">
    <property type="entry name" value="RECOMBINASES_3"/>
    <property type="match status" value="1"/>
</dbReference>
<evidence type="ECO:0000256" key="3">
    <source>
        <dbReference type="ARBA" id="ARBA00023100"/>
    </source>
</evidence>
<dbReference type="FunFam" id="3.40.50.1390:FF:000001">
    <property type="entry name" value="DNA recombinase"/>
    <property type="match status" value="1"/>
</dbReference>
<dbReference type="CDD" id="cd03768">
    <property type="entry name" value="SR_ResInv"/>
    <property type="match status" value="1"/>
</dbReference>
<dbReference type="SMART" id="SM00857">
    <property type="entry name" value="Resolvase"/>
    <property type="match status" value="1"/>
</dbReference>
<dbReference type="InterPro" id="IPR009057">
    <property type="entry name" value="Homeodomain-like_sf"/>
</dbReference>
<dbReference type="InterPro" id="IPR006118">
    <property type="entry name" value="Recombinase_CS"/>
</dbReference>
<evidence type="ECO:0000256" key="6">
    <source>
        <dbReference type="PIRSR" id="PIRSR606118-50"/>
    </source>
</evidence>
<dbReference type="InterPro" id="IPR006120">
    <property type="entry name" value="Resolvase_HTH_dom"/>
</dbReference>
<dbReference type="Proteomes" id="UP000269872">
    <property type="component" value="Unassembled WGS sequence"/>
</dbReference>
<evidence type="ECO:0000259" key="8">
    <source>
        <dbReference type="PROSITE" id="PS51736"/>
    </source>
</evidence>
<evidence type="ECO:0000313" key="9">
    <source>
        <dbReference type="EMBL" id="RMV72902.1"/>
    </source>
</evidence>
<proteinExistence type="inferred from homology"/>
<dbReference type="InterPro" id="IPR036162">
    <property type="entry name" value="Resolvase-like_N_sf"/>
</dbReference>
<keyword evidence="5" id="KW-0233">DNA recombination</keyword>
<dbReference type="Pfam" id="PF02796">
    <property type="entry name" value="HTH_7"/>
    <property type="match status" value="1"/>
</dbReference>
<dbReference type="SUPFAM" id="SSF46689">
    <property type="entry name" value="Homeodomain-like"/>
    <property type="match status" value="1"/>
</dbReference>
<feature type="domain" description="Resolvase/invertase-type recombinase catalytic" evidence="8">
    <location>
        <begin position="32"/>
        <end position="165"/>
    </location>
</feature>
<sequence length="222" mass="25158">MRQNRTAYIQQQFPLFNIRLHLEFVEYLDETMLIGYARVSTDDQLLDLQRDALQKAGCERMFEDTASGAKAERVGLTALLSTLRQGDTVVIWRLDRLGRSLKDLIRLVEQLDAVGVGLRSLQESIDTTSIGGRLVFHLFGALAEFERNLIRERTQAGLSAARARGRNGGRKKRLGPAKQELALRLYHERKHTVAEICQLMGIGRSTLYNYLTEAERNAQRAA</sequence>
<dbReference type="InterPro" id="IPR050639">
    <property type="entry name" value="SSR_resolvase"/>
</dbReference>
<evidence type="ECO:0000256" key="2">
    <source>
        <dbReference type="ARBA" id="ARBA00022908"/>
    </source>
</evidence>
<evidence type="ECO:0000256" key="7">
    <source>
        <dbReference type="PROSITE-ProRule" id="PRU10137"/>
    </source>
</evidence>
<evidence type="ECO:0000256" key="5">
    <source>
        <dbReference type="ARBA" id="ARBA00023172"/>
    </source>
</evidence>
<evidence type="ECO:0000313" key="10">
    <source>
        <dbReference type="Proteomes" id="UP000269872"/>
    </source>
</evidence>
<dbReference type="Pfam" id="PF00239">
    <property type="entry name" value="Resolvase"/>
    <property type="match status" value="1"/>
</dbReference>
<dbReference type="GO" id="GO:0000150">
    <property type="term" value="F:DNA strand exchange activity"/>
    <property type="evidence" value="ECO:0007669"/>
    <property type="project" value="UniProtKB-KW"/>
</dbReference>
<dbReference type="EMBL" id="RBUY01000147">
    <property type="protein sequence ID" value="RMV72902.1"/>
    <property type="molecule type" value="Genomic_DNA"/>
</dbReference>
<dbReference type="CDD" id="cd00569">
    <property type="entry name" value="HTH_Hin_like"/>
    <property type="match status" value="1"/>
</dbReference>
<dbReference type="PROSITE" id="PS00397">
    <property type="entry name" value="RECOMBINASES_1"/>
    <property type="match status" value="1"/>
</dbReference>
<gene>
    <name evidence="9" type="ORF">ALP05_200151</name>
</gene>
<dbReference type="InterPro" id="IPR006119">
    <property type="entry name" value="Resolv_N"/>
</dbReference>
<dbReference type="Gene3D" id="3.40.50.1390">
    <property type="entry name" value="Resolvase, N-terminal catalytic domain"/>
    <property type="match status" value="1"/>
</dbReference>
<keyword evidence="3" id="KW-0230">DNA invertase</keyword>
<accession>A0A3M6EX01</accession>
<dbReference type="AlphaFoldDB" id="A0A3M6EX01"/>
<dbReference type="PROSITE" id="PS00398">
    <property type="entry name" value="RECOMBINASES_2"/>
    <property type="match status" value="1"/>
</dbReference>
<dbReference type="GO" id="GO:0003677">
    <property type="term" value="F:DNA binding"/>
    <property type="evidence" value="ECO:0007669"/>
    <property type="project" value="UniProtKB-KW"/>
</dbReference>
<reference evidence="9 10" key="1">
    <citation type="submission" date="2018-08" db="EMBL/GenBank/DDBJ databases">
        <title>Recombination of ecologically and evolutionarily significant loci maintains genetic cohesion in the Pseudomonas syringae species complex.</title>
        <authorList>
            <person name="Dillon M."/>
            <person name="Thakur S."/>
            <person name="Almeida R.N.D."/>
            <person name="Weir B.S."/>
            <person name="Guttman D.S."/>
        </authorList>
    </citation>
    <scope>NUCLEOTIDE SEQUENCE [LARGE SCALE GENOMIC DNA]</scope>
    <source>
        <strain evidence="9 10">ICMP 7496</strain>
    </source>
</reference>
<name>A0A3M6EX01_9PSED</name>
<keyword evidence="2" id="KW-0229">DNA integration</keyword>
<dbReference type="PANTHER" id="PTHR30461">
    <property type="entry name" value="DNA-INVERTASE FROM LAMBDOID PROPHAGE"/>
    <property type="match status" value="1"/>
</dbReference>
<comment type="similarity">
    <text evidence="1">Belongs to the site-specific recombinase resolvase family.</text>
</comment>
<dbReference type="SUPFAM" id="SSF53041">
    <property type="entry name" value="Resolvase-like"/>
    <property type="match status" value="1"/>
</dbReference>
<dbReference type="Gene3D" id="1.10.10.60">
    <property type="entry name" value="Homeodomain-like"/>
    <property type="match status" value="1"/>
</dbReference>
<evidence type="ECO:0000256" key="4">
    <source>
        <dbReference type="ARBA" id="ARBA00023125"/>
    </source>
</evidence>
<feature type="active site" description="O-(5'-phospho-DNA)-serine intermediate" evidence="6 7">
    <location>
        <position position="40"/>
    </location>
</feature>
<organism evidence="9 10">
    <name type="scientific">Pseudomonas caricapapayae</name>
    <dbReference type="NCBI Taxonomy" id="46678"/>
    <lineage>
        <taxon>Bacteria</taxon>
        <taxon>Pseudomonadati</taxon>
        <taxon>Pseudomonadota</taxon>
        <taxon>Gammaproteobacteria</taxon>
        <taxon>Pseudomonadales</taxon>
        <taxon>Pseudomonadaceae</taxon>
        <taxon>Pseudomonas</taxon>
    </lineage>
</organism>
<comment type="caution">
    <text evidence="9">The sequence shown here is derived from an EMBL/GenBank/DDBJ whole genome shotgun (WGS) entry which is preliminary data.</text>
</comment>
<protein>
    <recommendedName>
        <fullName evidence="8">Resolvase/invertase-type recombinase catalytic domain-containing protein</fullName>
    </recommendedName>
</protein>
<keyword evidence="4" id="KW-0238">DNA-binding</keyword>
<dbReference type="PANTHER" id="PTHR30461:SF2">
    <property type="entry name" value="SERINE RECOMBINASE PINE-RELATED"/>
    <property type="match status" value="1"/>
</dbReference>
<dbReference type="GO" id="GO:0015074">
    <property type="term" value="P:DNA integration"/>
    <property type="evidence" value="ECO:0007669"/>
    <property type="project" value="UniProtKB-KW"/>
</dbReference>